<organism evidence="1 2">
    <name type="scientific">Ditylenchus dipsaci</name>
    <dbReference type="NCBI Taxonomy" id="166011"/>
    <lineage>
        <taxon>Eukaryota</taxon>
        <taxon>Metazoa</taxon>
        <taxon>Ecdysozoa</taxon>
        <taxon>Nematoda</taxon>
        <taxon>Chromadorea</taxon>
        <taxon>Rhabditida</taxon>
        <taxon>Tylenchina</taxon>
        <taxon>Tylenchomorpha</taxon>
        <taxon>Sphaerularioidea</taxon>
        <taxon>Anguinidae</taxon>
        <taxon>Anguininae</taxon>
        <taxon>Ditylenchus</taxon>
    </lineage>
</organism>
<sequence length="124" mass="14383">MLIWPSTNVAMYTIWKAIEIAYLRLAHKYSFIPNFNGGDALLYSLTAGYLIGVAVIEPHALRRSYYKFLCDVTGNRMVLFNRRLIEKFGFESNKMFDNYYAKLHPLFTTINPDSYMPVKNALVL</sequence>
<dbReference type="AlphaFoldDB" id="A0A915D9F4"/>
<dbReference type="WBParaSite" id="jg17239">
    <property type="protein sequence ID" value="jg17239"/>
    <property type="gene ID" value="jg17239"/>
</dbReference>
<accession>A0A915D9F4</accession>
<evidence type="ECO:0000313" key="2">
    <source>
        <dbReference type="WBParaSite" id="jg17239"/>
    </source>
</evidence>
<evidence type="ECO:0000313" key="1">
    <source>
        <dbReference type="Proteomes" id="UP000887574"/>
    </source>
</evidence>
<keyword evidence="1" id="KW-1185">Reference proteome</keyword>
<proteinExistence type="predicted"/>
<reference evidence="2" key="1">
    <citation type="submission" date="2022-11" db="UniProtKB">
        <authorList>
            <consortium name="WormBaseParasite"/>
        </authorList>
    </citation>
    <scope>IDENTIFICATION</scope>
</reference>
<name>A0A915D9F4_9BILA</name>
<dbReference type="Proteomes" id="UP000887574">
    <property type="component" value="Unplaced"/>
</dbReference>
<protein>
    <submittedName>
        <fullName evidence="2">Uncharacterized protein</fullName>
    </submittedName>
</protein>